<dbReference type="GO" id="GO:0009626">
    <property type="term" value="P:plant-type hypersensitive response"/>
    <property type="evidence" value="ECO:0007669"/>
    <property type="project" value="UniProtKB-KW"/>
</dbReference>
<evidence type="ECO:0000256" key="6">
    <source>
        <dbReference type="ARBA" id="ARBA00022667"/>
    </source>
</evidence>
<dbReference type="InterPro" id="IPR055414">
    <property type="entry name" value="LRR_R13L4/SHOC2-like"/>
</dbReference>
<feature type="domain" description="Disease resistance R13L4/SHOC-2-like LRR" evidence="14">
    <location>
        <begin position="553"/>
        <end position="670"/>
    </location>
</feature>
<dbReference type="Pfam" id="PF00931">
    <property type="entry name" value="NB-ARC"/>
    <property type="match status" value="1"/>
</dbReference>
<sequence length="951" mass="109171">MAYPGVKLFMEKLKQMIYSNDIPQISNDPSVLSKRPQLQLLYEELGSMIQTLFVDTENDPHELEEVRNLKKRFKDVAEEAQDLVDLFAYDVNFKSKIQPLISHASETSLDLEDVMRSIKSIKEDFFSIIQKVRMESSPTTNSLKTQSAASVGTSCFRNSPVGDGIVVGLGRDIEIIRDKLTEDTRKLDVVSIVGMGGSGKTTLATKVFSDPFVVHHFWVRGWVTVSQKYERKDVLNRLLAYMGVDIDPDTRDNYPQLRKKLHQHLMGQRYLVVIDDIWSTQAWDDLKVVFPNLDNGSRILLTSRHKTVALHAKPHGFIHQLRSLTDEESLELLRKKVFRGDHFPDWSSLPGMQIARNCRGLPLSVVVIAGVLAKESATEESWERISKSGSSLILKGQMQTFALSLNHLPSHLRGCFIYLGCFPEDYTFRVTRLIWLWIAEGFIQETRNRSLEETAKDYLMELVDRNLIVVRCRKINGAIKTISVHDVLRELYLEVARKENSCLKVQGVDHSAIAPYKTRRIFTDCYIDTTNATRIQSLLNFYSYRNASYVISESSHSWKLLKVLDLKQCPMVPFPEEISLLVNLRYLAVRYDNDDFFQSRICDLWSLETLIIEGTSYNPLELPNTISDLVNLRILLCRRTIVFPPLQRPMMNLQTISNVALTKNWEKYFPNVKKLSCYIFLDTKYDFESLTFLETLKISSVRLQSCSVFPTSLKKLTLQGCHAPWSDISSIQSLPNLEVLKLLKNSFVGPMWDAGEEPFQQLKFLKLVGLDITKWEASDINFPCLKKLFLENCHLLEGIPLEMKYVPTLEHIQIKSCNRWVIESANEIRKKQHADGNFLMISADSRSIARYVSGGFKDRLTGDDYSIYKPSGLLTDTLTRLLQRITDAPTGGSVLHLVLHLDLRFFSFDSKERRVNHRATGRCGQGRLLDRPQMRGNPTFTRPKARQWNNR</sequence>
<name>A0A9K3HHM2_HELAN</name>
<comment type="subcellular location">
    <subcellularLocation>
        <location evidence="2">Cytoplasm</location>
    </subcellularLocation>
</comment>
<evidence type="ECO:0000256" key="5">
    <source>
        <dbReference type="ARBA" id="ARBA00022614"/>
    </source>
</evidence>
<keyword evidence="16" id="KW-1185">Reference proteome</keyword>
<dbReference type="InterPro" id="IPR027417">
    <property type="entry name" value="P-loop_NTPase"/>
</dbReference>
<keyword evidence="8" id="KW-0547">Nucleotide-binding</keyword>
<feature type="domain" description="Disease resistance protein winged helix" evidence="13">
    <location>
        <begin position="422"/>
        <end position="491"/>
    </location>
</feature>
<dbReference type="Gene3D" id="3.80.10.10">
    <property type="entry name" value="Ribonuclease Inhibitor"/>
    <property type="match status" value="1"/>
</dbReference>
<evidence type="ECO:0000259" key="12">
    <source>
        <dbReference type="Pfam" id="PF00931"/>
    </source>
</evidence>
<protein>
    <submittedName>
        <fullName evidence="15">Virus X resistance protein-like, coiled-coil</fullName>
    </submittedName>
</protein>
<dbReference type="GO" id="GO:0043531">
    <property type="term" value="F:ADP binding"/>
    <property type="evidence" value="ECO:0007669"/>
    <property type="project" value="InterPro"/>
</dbReference>
<dbReference type="Gene3D" id="1.10.10.10">
    <property type="entry name" value="Winged helix-like DNA-binding domain superfamily/Winged helix DNA-binding domain"/>
    <property type="match status" value="1"/>
</dbReference>
<organism evidence="15 16">
    <name type="scientific">Helianthus annuus</name>
    <name type="common">Common sunflower</name>
    <dbReference type="NCBI Taxonomy" id="4232"/>
    <lineage>
        <taxon>Eukaryota</taxon>
        <taxon>Viridiplantae</taxon>
        <taxon>Streptophyta</taxon>
        <taxon>Embryophyta</taxon>
        <taxon>Tracheophyta</taxon>
        <taxon>Spermatophyta</taxon>
        <taxon>Magnoliopsida</taxon>
        <taxon>eudicotyledons</taxon>
        <taxon>Gunneridae</taxon>
        <taxon>Pentapetalae</taxon>
        <taxon>asterids</taxon>
        <taxon>campanulids</taxon>
        <taxon>Asterales</taxon>
        <taxon>Asteraceae</taxon>
        <taxon>Asteroideae</taxon>
        <taxon>Heliantheae alliance</taxon>
        <taxon>Heliantheae</taxon>
        <taxon>Helianthus</taxon>
    </lineage>
</organism>
<keyword evidence="5" id="KW-0433">Leucine-rich repeat</keyword>
<evidence type="ECO:0000313" key="16">
    <source>
        <dbReference type="Proteomes" id="UP000215914"/>
    </source>
</evidence>
<dbReference type="Proteomes" id="UP000215914">
    <property type="component" value="Unassembled WGS sequence"/>
</dbReference>
<dbReference type="Pfam" id="PF23559">
    <property type="entry name" value="WHD_DRP"/>
    <property type="match status" value="1"/>
</dbReference>
<dbReference type="InterPro" id="IPR032675">
    <property type="entry name" value="LRR_dom_sf"/>
</dbReference>
<gene>
    <name evidence="15" type="ORF">HanXRQr2_Chr12g0548591</name>
</gene>
<evidence type="ECO:0000256" key="7">
    <source>
        <dbReference type="ARBA" id="ARBA00022737"/>
    </source>
</evidence>
<dbReference type="SUPFAM" id="SSF52540">
    <property type="entry name" value="P-loop containing nucleoside triphosphate hydrolases"/>
    <property type="match status" value="1"/>
</dbReference>
<evidence type="ECO:0000256" key="10">
    <source>
        <dbReference type="ARBA" id="ARBA00022840"/>
    </source>
</evidence>
<dbReference type="FunFam" id="3.40.50.300:FF:001091">
    <property type="entry name" value="Probable disease resistance protein At1g61300"/>
    <property type="match status" value="1"/>
</dbReference>
<dbReference type="PRINTS" id="PR00364">
    <property type="entry name" value="DISEASERSIST"/>
</dbReference>
<feature type="region of interest" description="Disordered" evidence="11">
    <location>
        <begin position="922"/>
        <end position="951"/>
    </location>
</feature>
<comment type="function">
    <text evidence="1">Confers resistance to late blight (Phytophthora infestans) races carrying the avirulence gene Avr1. Resistance proteins guard the plant against pathogens that contain an appropriate avirulence protein via an indirect interaction with this avirulence protein. That triggers a defense system including the hypersensitive response, which restricts the pathogen growth.</text>
</comment>
<feature type="domain" description="NB-ARC" evidence="12">
    <location>
        <begin position="173"/>
        <end position="340"/>
    </location>
</feature>
<dbReference type="InterPro" id="IPR044974">
    <property type="entry name" value="Disease_R_plants"/>
</dbReference>
<comment type="similarity">
    <text evidence="3">Belongs to the disease resistance NB-LRR family.</text>
</comment>
<evidence type="ECO:0000313" key="15">
    <source>
        <dbReference type="EMBL" id="KAF5778530.1"/>
    </source>
</evidence>
<evidence type="ECO:0000259" key="13">
    <source>
        <dbReference type="Pfam" id="PF23559"/>
    </source>
</evidence>
<dbReference type="InterPro" id="IPR042197">
    <property type="entry name" value="Apaf_helical"/>
</dbReference>
<dbReference type="PANTHER" id="PTHR23155:SF1152">
    <property type="entry name" value="AAA+ ATPASE DOMAIN-CONTAINING PROTEIN"/>
    <property type="match status" value="1"/>
</dbReference>
<dbReference type="FunFam" id="1.10.10.10:FF:000322">
    <property type="entry name" value="Probable disease resistance protein At1g63360"/>
    <property type="match status" value="1"/>
</dbReference>
<comment type="caution">
    <text evidence="15">The sequence shown here is derived from an EMBL/GenBank/DDBJ whole genome shotgun (WGS) entry which is preliminary data.</text>
</comment>
<dbReference type="SUPFAM" id="SSF52058">
    <property type="entry name" value="L domain-like"/>
    <property type="match status" value="1"/>
</dbReference>
<dbReference type="Gene3D" id="1.10.8.430">
    <property type="entry name" value="Helical domain of apoptotic protease-activating factors"/>
    <property type="match status" value="1"/>
</dbReference>
<dbReference type="InterPro" id="IPR058922">
    <property type="entry name" value="WHD_DRP"/>
</dbReference>
<evidence type="ECO:0000256" key="8">
    <source>
        <dbReference type="ARBA" id="ARBA00022741"/>
    </source>
</evidence>
<dbReference type="Gene3D" id="1.20.5.4130">
    <property type="match status" value="1"/>
</dbReference>
<reference evidence="15" key="1">
    <citation type="journal article" date="2017" name="Nature">
        <title>The sunflower genome provides insights into oil metabolism, flowering and Asterid evolution.</title>
        <authorList>
            <person name="Badouin H."/>
            <person name="Gouzy J."/>
            <person name="Grassa C.J."/>
            <person name="Murat F."/>
            <person name="Staton S.E."/>
            <person name="Cottret L."/>
            <person name="Lelandais-Briere C."/>
            <person name="Owens G.L."/>
            <person name="Carrere S."/>
            <person name="Mayjonade B."/>
            <person name="Legrand L."/>
            <person name="Gill N."/>
            <person name="Kane N.C."/>
            <person name="Bowers J.E."/>
            <person name="Hubner S."/>
            <person name="Bellec A."/>
            <person name="Berard A."/>
            <person name="Berges H."/>
            <person name="Blanchet N."/>
            <person name="Boniface M.C."/>
            <person name="Brunel D."/>
            <person name="Catrice O."/>
            <person name="Chaidir N."/>
            <person name="Claudel C."/>
            <person name="Donnadieu C."/>
            <person name="Faraut T."/>
            <person name="Fievet G."/>
            <person name="Helmstetter N."/>
            <person name="King M."/>
            <person name="Knapp S.J."/>
            <person name="Lai Z."/>
            <person name="Le Paslier M.C."/>
            <person name="Lippi Y."/>
            <person name="Lorenzon L."/>
            <person name="Mandel J.R."/>
            <person name="Marage G."/>
            <person name="Marchand G."/>
            <person name="Marquand E."/>
            <person name="Bret-Mestries E."/>
            <person name="Morien E."/>
            <person name="Nambeesan S."/>
            <person name="Nguyen T."/>
            <person name="Pegot-Espagnet P."/>
            <person name="Pouilly N."/>
            <person name="Raftis F."/>
            <person name="Sallet E."/>
            <person name="Schiex T."/>
            <person name="Thomas J."/>
            <person name="Vandecasteele C."/>
            <person name="Vares D."/>
            <person name="Vear F."/>
            <person name="Vautrin S."/>
            <person name="Crespi M."/>
            <person name="Mangin B."/>
            <person name="Burke J.M."/>
            <person name="Salse J."/>
            <person name="Munos S."/>
            <person name="Vincourt P."/>
            <person name="Rieseberg L.H."/>
            <person name="Langlade N.B."/>
        </authorList>
    </citation>
    <scope>NUCLEOTIDE SEQUENCE</scope>
    <source>
        <tissue evidence="15">Leaves</tissue>
    </source>
</reference>
<keyword evidence="4" id="KW-0963">Cytoplasm</keyword>
<dbReference type="GO" id="GO:0051607">
    <property type="term" value="P:defense response to virus"/>
    <property type="evidence" value="ECO:0007669"/>
    <property type="project" value="UniProtKB-ARBA"/>
</dbReference>
<evidence type="ECO:0000256" key="4">
    <source>
        <dbReference type="ARBA" id="ARBA00022490"/>
    </source>
</evidence>
<evidence type="ECO:0000256" key="11">
    <source>
        <dbReference type="SAM" id="MobiDB-lite"/>
    </source>
</evidence>
<evidence type="ECO:0000256" key="1">
    <source>
        <dbReference type="ARBA" id="ARBA00002074"/>
    </source>
</evidence>
<keyword evidence="7" id="KW-0677">Repeat</keyword>
<keyword evidence="6" id="KW-0381">Hypersensitive response</keyword>
<dbReference type="Gene3D" id="3.40.50.300">
    <property type="entry name" value="P-loop containing nucleotide triphosphate hydrolases"/>
    <property type="match status" value="1"/>
</dbReference>
<evidence type="ECO:0000256" key="9">
    <source>
        <dbReference type="ARBA" id="ARBA00022821"/>
    </source>
</evidence>
<proteinExistence type="inferred from homology"/>
<evidence type="ECO:0000256" key="2">
    <source>
        <dbReference type="ARBA" id="ARBA00004496"/>
    </source>
</evidence>
<dbReference type="AlphaFoldDB" id="A0A9K3HHM2"/>
<dbReference type="GO" id="GO:0005524">
    <property type="term" value="F:ATP binding"/>
    <property type="evidence" value="ECO:0007669"/>
    <property type="project" value="UniProtKB-KW"/>
</dbReference>
<dbReference type="InterPro" id="IPR002182">
    <property type="entry name" value="NB-ARC"/>
</dbReference>
<keyword evidence="9" id="KW-0611">Plant defense</keyword>
<dbReference type="PANTHER" id="PTHR23155">
    <property type="entry name" value="DISEASE RESISTANCE PROTEIN RP"/>
    <property type="match status" value="1"/>
</dbReference>
<dbReference type="EMBL" id="MNCJ02000327">
    <property type="protein sequence ID" value="KAF5778530.1"/>
    <property type="molecule type" value="Genomic_DNA"/>
</dbReference>
<dbReference type="OrthoDB" id="6161812at2759"/>
<dbReference type="Gramene" id="mRNA:HanXRQr2_Chr12g0548591">
    <property type="protein sequence ID" value="CDS:HanXRQr2_Chr12g0548591.1"/>
    <property type="gene ID" value="HanXRQr2_Chr12g0548591"/>
</dbReference>
<keyword evidence="10" id="KW-0067">ATP-binding</keyword>
<dbReference type="InterPro" id="IPR036388">
    <property type="entry name" value="WH-like_DNA-bd_sf"/>
</dbReference>
<evidence type="ECO:0000256" key="3">
    <source>
        <dbReference type="ARBA" id="ARBA00008894"/>
    </source>
</evidence>
<reference evidence="15" key="2">
    <citation type="submission" date="2020-06" db="EMBL/GenBank/DDBJ databases">
        <title>Helianthus annuus Genome sequencing and assembly Release 2.</title>
        <authorList>
            <person name="Gouzy J."/>
            <person name="Langlade N."/>
            <person name="Munos S."/>
        </authorList>
    </citation>
    <scope>NUCLEOTIDE SEQUENCE</scope>
    <source>
        <tissue evidence="15">Leaves</tissue>
    </source>
</reference>
<dbReference type="Pfam" id="PF23598">
    <property type="entry name" value="LRR_14"/>
    <property type="match status" value="1"/>
</dbReference>
<accession>A0A9K3HHM2</accession>
<evidence type="ECO:0000259" key="14">
    <source>
        <dbReference type="Pfam" id="PF23598"/>
    </source>
</evidence>